<keyword evidence="11" id="KW-0969">Cilium</keyword>
<evidence type="ECO:0000256" key="8">
    <source>
        <dbReference type="ARBA" id="ARBA00023139"/>
    </source>
</evidence>
<evidence type="ECO:0000256" key="1">
    <source>
        <dbReference type="ARBA" id="ARBA00002591"/>
    </source>
</evidence>
<evidence type="ECO:0000313" key="11">
    <source>
        <dbReference type="EMBL" id="QCI26798.1"/>
    </source>
</evidence>
<evidence type="ECO:0000256" key="10">
    <source>
        <dbReference type="ARBA" id="ARBA00023288"/>
    </source>
</evidence>
<evidence type="ECO:0000313" key="12">
    <source>
        <dbReference type="Proteomes" id="UP000298782"/>
    </source>
</evidence>
<comment type="subcellular location">
    <subcellularLocation>
        <location evidence="2">Bacterial flagellum basal body</location>
    </subcellularLocation>
    <subcellularLocation>
        <location evidence="3">Membrane</location>
        <topology evidence="3">Lipid-anchor</topology>
    </subcellularLocation>
</comment>
<keyword evidence="11" id="KW-0282">Flagellum</keyword>
<dbReference type="Pfam" id="PF02107">
    <property type="entry name" value="FlgH"/>
    <property type="match status" value="1"/>
</dbReference>
<dbReference type="PRINTS" id="PR01008">
    <property type="entry name" value="FLGLRINGFLGH"/>
</dbReference>
<dbReference type="GO" id="GO:0009427">
    <property type="term" value="C:bacterial-type flagellum basal body, distal rod, L ring"/>
    <property type="evidence" value="ECO:0007669"/>
    <property type="project" value="InterPro"/>
</dbReference>
<evidence type="ECO:0000256" key="2">
    <source>
        <dbReference type="ARBA" id="ARBA00004117"/>
    </source>
</evidence>
<proteinExistence type="inferred from homology"/>
<dbReference type="Proteomes" id="UP000298782">
    <property type="component" value="Chromosome"/>
</dbReference>
<dbReference type="PANTHER" id="PTHR34933">
    <property type="entry name" value="FLAGELLAR L-RING PROTEIN"/>
    <property type="match status" value="1"/>
</dbReference>
<keyword evidence="7" id="KW-0472">Membrane</keyword>
<dbReference type="GO" id="GO:0003774">
    <property type="term" value="F:cytoskeletal motor activity"/>
    <property type="evidence" value="ECO:0007669"/>
    <property type="project" value="InterPro"/>
</dbReference>
<dbReference type="OrthoDB" id="9789463at2"/>
<dbReference type="GO" id="GO:0016020">
    <property type="term" value="C:membrane"/>
    <property type="evidence" value="ECO:0007669"/>
    <property type="project" value="UniProtKB-SubCell"/>
</dbReference>
<dbReference type="GO" id="GO:0071973">
    <property type="term" value="P:bacterial-type flagellum-dependent cell motility"/>
    <property type="evidence" value="ECO:0007669"/>
    <property type="project" value="InterPro"/>
</dbReference>
<dbReference type="EMBL" id="CP034852">
    <property type="protein sequence ID" value="QCI26798.1"/>
    <property type="molecule type" value="Genomic_DNA"/>
</dbReference>
<comment type="function">
    <text evidence="1">Assembles around the rod to form the L-ring and probably protects the motor/basal body from shearing forces during rotation.</text>
</comment>
<keyword evidence="10" id="KW-0449">Lipoprotein</keyword>
<evidence type="ECO:0000256" key="3">
    <source>
        <dbReference type="ARBA" id="ARBA00004635"/>
    </source>
</evidence>
<comment type="similarity">
    <text evidence="4">Belongs to the FlgH family.</text>
</comment>
<name>A0A4D6YM57_9GAMM</name>
<keyword evidence="12" id="KW-1185">Reference proteome</keyword>
<dbReference type="PANTHER" id="PTHR34933:SF3">
    <property type="entry name" value="FLAGELLAR L-RING PROTEIN"/>
    <property type="match status" value="1"/>
</dbReference>
<keyword evidence="11" id="KW-0966">Cell projection</keyword>
<gene>
    <name evidence="11" type="ORF">D9V80_01330</name>
</gene>
<keyword evidence="6" id="KW-0732">Signal</keyword>
<evidence type="ECO:0000256" key="4">
    <source>
        <dbReference type="ARBA" id="ARBA00006929"/>
    </source>
</evidence>
<evidence type="ECO:0000256" key="5">
    <source>
        <dbReference type="ARBA" id="ARBA00011439"/>
    </source>
</evidence>
<reference evidence="11 12" key="2">
    <citation type="submission" date="2019-05" db="EMBL/GenBank/DDBJ databases">
        <title>Genome evolution of the obligate endosymbiont Buchnera aphidicola.</title>
        <authorList>
            <person name="Moran N.A."/>
        </authorList>
    </citation>
    <scope>NUCLEOTIDE SEQUENCE [LARGE SCALE GENOMIC DNA]</scope>
    <source>
        <strain evidence="11 12">Tca</strain>
    </source>
</reference>
<comment type="subunit">
    <text evidence="5">The basal body constitutes a major portion of the flagellar organelle and consists of four rings (L,P,S, and M) mounted on a central rod.</text>
</comment>
<accession>A0A4D6YM57</accession>
<reference evidence="11 12" key="1">
    <citation type="submission" date="2018-12" db="EMBL/GenBank/DDBJ databases">
        <authorList>
            <person name="Chong R.A."/>
        </authorList>
    </citation>
    <scope>NUCLEOTIDE SEQUENCE [LARGE SCALE GENOMIC DNA]</scope>
    <source>
        <strain evidence="11 12">Tca</strain>
    </source>
</reference>
<dbReference type="AlphaFoldDB" id="A0A4D6YM57"/>
<dbReference type="InterPro" id="IPR000527">
    <property type="entry name" value="Flag_Lring"/>
</dbReference>
<keyword evidence="8" id="KW-0564">Palmitate</keyword>
<dbReference type="RefSeq" id="WP_158353487.1">
    <property type="nucleotide sequence ID" value="NZ_CP034852.1"/>
</dbReference>
<evidence type="ECO:0000256" key="7">
    <source>
        <dbReference type="ARBA" id="ARBA00023136"/>
    </source>
</evidence>
<evidence type="ECO:0000256" key="6">
    <source>
        <dbReference type="ARBA" id="ARBA00022729"/>
    </source>
</evidence>
<organism evidence="11 12">
    <name type="scientific">Buchnera aphidicola</name>
    <name type="common">Thelaxes californica</name>
    <dbReference type="NCBI Taxonomy" id="1315998"/>
    <lineage>
        <taxon>Bacteria</taxon>
        <taxon>Pseudomonadati</taxon>
        <taxon>Pseudomonadota</taxon>
        <taxon>Gammaproteobacteria</taxon>
        <taxon>Enterobacterales</taxon>
        <taxon>Erwiniaceae</taxon>
        <taxon>Buchnera</taxon>
    </lineage>
</organism>
<protein>
    <submittedName>
        <fullName evidence="11">Flagellar basal body L-ring protein FlgH</fullName>
    </submittedName>
</protein>
<sequence>MFLHFFLKCREWIILVLVILSLSACSELSQEDIIKKKYLEDSSIIKPTIPNIVKLQELMLQKKQEDYYPFFENKKKYSVGDMITVILQENTIASNNSNSRNSNDKNVAFGFNSIPRIISMILGINQNRAIFDESSKNFNVNGDLNSNQNHFEGFITVTITQIMNNGNLKIAGEKKIGINQNVEFIRFSGIINPDNINANNFIESKKVANTYIFYVNSKNEINDQNIIWGGNWISSLLPI</sequence>
<evidence type="ECO:0000256" key="9">
    <source>
        <dbReference type="ARBA" id="ARBA00023143"/>
    </source>
</evidence>
<keyword evidence="9" id="KW-0975">Bacterial flagellum</keyword>